<feature type="region of interest" description="Disordered" evidence="1">
    <location>
        <begin position="200"/>
        <end position="234"/>
    </location>
</feature>
<evidence type="ECO:0000313" key="4">
    <source>
        <dbReference type="Proteomes" id="UP000649617"/>
    </source>
</evidence>
<name>A0A812WCD1_SYMPI</name>
<dbReference type="SUPFAM" id="SSF51045">
    <property type="entry name" value="WW domain"/>
    <property type="match status" value="2"/>
</dbReference>
<comment type="caution">
    <text evidence="3">The sequence shown here is derived from an EMBL/GenBank/DDBJ whole genome shotgun (WGS) entry which is preliminary data.</text>
</comment>
<evidence type="ECO:0000259" key="2">
    <source>
        <dbReference type="PROSITE" id="PS50020"/>
    </source>
</evidence>
<organism evidence="3 4">
    <name type="scientific">Symbiodinium pilosum</name>
    <name type="common">Dinoflagellate</name>
    <dbReference type="NCBI Taxonomy" id="2952"/>
    <lineage>
        <taxon>Eukaryota</taxon>
        <taxon>Sar</taxon>
        <taxon>Alveolata</taxon>
        <taxon>Dinophyceae</taxon>
        <taxon>Suessiales</taxon>
        <taxon>Symbiodiniaceae</taxon>
        <taxon>Symbiodinium</taxon>
    </lineage>
</organism>
<dbReference type="Gene3D" id="2.20.70.10">
    <property type="match status" value="2"/>
</dbReference>
<dbReference type="InterPro" id="IPR001202">
    <property type="entry name" value="WW_dom"/>
</dbReference>
<keyword evidence="4" id="KW-1185">Reference proteome</keyword>
<dbReference type="InterPro" id="IPR036020">
    <property type="entry name" value="WW_dom_sf"/>
</dbReference>
<sequence>MPAVGVRWSTLRSFVNWTQEPPSFFGPRERSRTRKGVELPDGWSEVHSPARGVYFSHNPSGVTQWDFPTGPPTPEQVEKVRAERRQRYDHRSADLHPGAQVRLVGLQLPHLEGKTGTCVQFDTDGYVRVRLDSGELKAVKPKNLMLVPTARSHPVLGTPRPSQEAPPKKARSGLRVAGVLLLLGFGGAAAYLALEEHQAESADAEDVKTPAPKQAPQRKEAPGPAPLPPGWCEHLDPSSGRLYYWREDNPTGTTTWTRPTA</sequence>
<dbReference type="AlphaFoldDB" id="A0A812WCD1"/>
<dbReference type="Pfam" id="PF00397">
    <property type="entry name" value="WW"/>
    <property type="match status" value="1"/>
</dbReference>
<accession>A0A812WCD1</accession>
<feature type="region of interest" description="Disordered" evidence="1">
    <location>
        <begin position="242"/>
        <end position="261"/>
    </location>
</feature>
<dbReference type="EMBL" id="CAJNIZ010043799">
    <property type="protein sequence ID" value="CAE7669140.1"/>
    <property type="molecule type" value="Genomic_DNA"/>
</dbReference>
<dbReference type="OrthoDB" id="10560020at2759"/>
<reference evidence="3" key="1">
    <citation type="submission" date="2021-02" db="EMBL/GenBank/DDBJ databases">
        <authorList>
            <person name="Dougan E. K."/>
            <person name="Rhodes N."/>
            <person name="Thang M."/>
            <person name="Chan C."/>
        </authorList>
    </citation>
    <scope>NUCLEOTIDE SEQUENCE</scope>
</reference>
<proteinExistence type="predicted"/>
<dbReference type="SMART" id="SM00456">
    <property type="entry name" value="WW"/>
    <property type="match status" value="2"/>
</dbReference>
<dbReference type="CDD" id="cd00201">
    <property type="entry name" value="WW"/>
    <property type="match status" value="1"/>
</dbReference>
<dbReference type="PROSITE" id="PS01159">
    <property type="entry name" value="WW_DOMAIN_1"/>
    <property type="match status" value="1"/>
</dbReference>
<gene>
    <name evidence="3" type="ORF">SPIL2461_LOCUS18404</name>
</gene>
<feature type="domain" description="WW" evidence="2">
    <location>
        <begin position="37"/>
        <end position="70"/>
    </location>
</feature>
<feature type="domain" description="WW" evidence="2">
    <location>
        <begin position="225"/>
        <end position="261"/>
    </location>
</feature>
<feature type="compositionally biased region" description="Low complexity" evidence="1">
    <location>
        <begin position="251"/>
        <end position="261"/>
    </location>
</feature>
<protein>
    <recommendedName>
        <fullName evidence="2">WW domain-containing protein</fullName>
    </recommendedName>
</protein>
<dbReference type="Proteomes" id="UP000649617">
    <property type="component" value="Unassembled WGS sequence"/>
</dbReference>
<dbReference type="PROSITE" id="PS50020">
    <property type="entry name" value="WW_DOMAIN_2"/>
    <property type="match status" value="2"/>
</dbReference>
<evidence type="ECO:0000256" key="1">
    <source>
        <dbReference type="SAM" id="MobiDB-lite"/>
    </source>
</evidence>
<evidence type="ECO:0000313" key="3">
    <source>
        <dbReference type="EMBL" id="CAE7669140.1"/>
    </source>
</evidence>